<feature type="transmembrane region" description="Helical" evidence="1">
    <location>
        <begin position="176"/>
        <end position="193"/>
    </location>
</feature>
<dbReference type="Proteomes" id="UP000250369">
    <property type="component" value="Unassembled WGS sequence"/>
</dbReference>
<reference evidence="2 3" key="1">
    <citation type="journal article" date="2009" name="Int. J. Syst. Evol. Microbiol.">
        <title>Paenibacillus contaminans sp. nov., isolated from a contaminated laboratory plate.</title>
        <authorList>
            <person name="Chou J.H."/>
            <person name="Lee J.H."/>
            <person name="Lin M.C."/>
            <person name="Chang P.S."/>
            <person name="Arun A.B."/>
            <person name="Young C.C."/>
            <person name="Chen W.M."/>
        </authorList>
    </citation>
    <scope>NUCLEOTIDE SEQUENCE [LARGE SCALE GENOMIC DNA]</scope>
    <source>
        <strain evidence="2 3">CKOBP-6</strain>
    </source>
</reference>
<keyword evidence="1" id="KW-1133">Transmembrane helix</keyword>
<dbReference type="OrthoDB" id="2959485at2"/>
<keyword evidence="1" id="KW-0472">Membrane</keyword>
<evidence type="ECO:0000313" key="3">
    <source>
        <dbReference type="Proteomes" id="UP000250369"/>
    </source>
</evidence>
<sequence>MKNFIFPVLARKAYAQNLQYRGTHAINTVASAIFGFIHVSIWIGIGENNTLGSYGVNGMIHYVAFNQVCLWITVFMTNGLGIIPSVRTGQISLDLMRPVHLFYIAMSREWGEIAYRLLYKSVPIFALYAITFALPLSAEPAVWLLTICALIMAAYMAICIQYLIGISALWTTESNWLVWVNTALVMLFSGYLIPVEWLPVWLRSISAYSFYPYLQYHPTRIYLGYENGGALLGALPWCIGLTLICILATRVVRGKLEVQGG</sequence>
<feature type="transmembrane region" description="Helical" evidence="1">
    <location>
        <begin position="230"/>
        <end position="252"/>
    </location>
</feature>
<evidence type="ECO:0000256" key="1">
    <source>
        <dbReference type="SAM" id="Phobius"/>
    </source>
</evidence>
<dbReference type="PANTHER" id="PTHR36832">
    <property type="entry name" value="SLR1174 PROTEIN-RELATED"/>
    <property type="match status" value="1"/>
</dbReference>
<organism evidence="2 3">
    <name type="scientific">Paenibacillus contaminans</name>
    <dbReference type="NCBI Taxonomy" id="450362"/>
    <lineage>
        <taxon>Bacteria</taxon>
        <taxon>Bacillati</taxon>
        <taxon>Bacillota</taxon>
        <taxon>Bacilli</taxon>
        <taxon>Bacillales</taxon>
        <taxon>Paenibacillaceae</taxon>
        <taxon>Paenibacillus</taxon>
    </lineage>
</organism>
<dbReference type="RefSeq" id="WP_113033298.1">
    <property type="nucleotide sequence ID" value="NZ_QMFB01000014.1"/>
</dbReference>
<feature type="transmembrane region" description="Helical" evidence="1">
    <location>
        <begin position="142"/>
        <end position="164"/>
    </location>
</feature>
<name>A0A329MHC7_9BACL</name>
<evidence type="ECO:0000313" key="2">
    <source>
        <dbReference type="EMBL" id="RAV19092.1"/>
    </source>
</evidence>
<evidence type="ECO:0008006" key="4">
    <source>
        <dbReference type="Google" id="ProtNLM"/>
    </source>
</evidence>
<gene>
    <name evidence="2" type="ORF">DQG23_23250</name>
</gene>
<feature type="transmembrane region" description="Helical" evidence="1">
    <location>
        <begin position="25"/>
        <end position="45"/>
    </location>
</feature>
<keyword evidence="3" id="KW-1185">Reference proteome</keyword>
<dbReference type="Pfam" id="PF06182">
    <property type="entry name" value="ABC2_membrane_6"/>
    <property type="match status" value="1"/>
</dbReference>
<comment type="caution">
    <text evidence="2">The sequence shown here is derived from an EMBL/GenBank/DDBJ whole genome shotgun (WGS) entry which is preliminary data.</text>
</comment>
<proteinExistence type="predicted"/>
<protein>
    <recommendedName>
        <fullName evidence="4">ABC transporter permease</fullName>
    </recommendedName>
</protein>
<dbReference type="AlphaFoldDB" id="A0A329MHC7"/>
<dbReference type="PANTHER" id="PTHR36832:SF2">
    <property type="entry name" value="INTEGRAL MEMBRANE PROTEIN"/>
    <property type="match status" value="1"/>
</dbReference>
<keyword evidence="1" id="KW-0812">Transmembrane</keyword>
<accession>A0A329MHC7</accession>
<dbReference type="InterPro" id="IPR010390">
    <property type="entry name" value="ABC-2_transporter-like"/>
</dbReference>
<dbReference type="EMBL" id="QMFB01000014">
    <property type="protein sequence ID" value="RAV19092.1"/>
    <property type="molecule type" value="Genomic_DNA"/>
</dbReference>
<feature type="transmembrane region" description="Helical" evidence="1">
    <location>
        <begin position="117"/>
        <end position="136"/>
    </location>
</feature>